<dbReference type="AlphaFoldDB" id="A0A0V1HGE4"/>
<sequence length="129" mass="14467">MVVVLSSLFPCPQSLSLLSKAVTVADLPHVSTRFLPHSIRKSLFQCDLLAFHSGYLQFHKVNAATPVQCKRLDHKSIGDRWMHRLQNNEGLFLASSSCIADSNNIHLLRSGIWLTIVSCRTKQNIDEPV</sequence>
<evidence type="ECO:0000313" key="1">
    <source>
        <dbReference type="EMBL" id="KRZ09816.1"/>
    </source>
</evidence>
<keyword evidence="2" id="KW-1185">Reference proteome</keyword>
<protein>
    <submittedName>
        <fullName evidence="1">Uncharacterized protein</fullName>
    </submittedName>
</protein>
<evidence type="ECO:0000313" key="2">
    <source>
        <dbReference type="Proteomes" id="UP000055024"/>
    </source>
</evidence>
<accession>A0A0V1HGE4</accession>
<dbReference type="Proteomes" id="UP000055024">
    <property type="component" value="Unassembled WGS sequence"/>
</dbReference>
<reference evidence="1 2" key="1">
    <citation type="submission" date="2015-01" db="EMBL/GenBank/DDBJ databases">
        <title>Evolution of Trichinella species and genotypes.</title>
        <authorList>
            <person name="Korhonen P.K."/>
            <person name="Edoardo P."/>
            <person name="Giuseppe L.R."/>
            <person name="Gasser R.B."/>
        </authorList>
    </citation>
    <scope>NUCLEOTIDE SEQUENCE [LARGE SCALE GENOMIC DNA]</scope>
    <source>
        <strain evidence="1">ISS1029</strain>
    </source>
</reference>
<name>A0A0V1HGE4_9BILA</name>
<comment type="caution">
    <text evidence="1">The sequence shown here is derived from an EMBL/GenBank/DDBJ whole genome shotgun (WGS) entry which is preliminary data.</text>
</comment>
<dbReference type="EMBL" id="JYDP01000067">
    <property type="protein sequence ID" value="KRZ09816.1"/>
    <property type="molecule type" value="Genomic_DNA"/>
</dbReference>
<gene>
    <name evidence="1" type="ORF">T11_5784</name>
</gene>
<organism evidence="1 2">
    <name type="scientific">Trichinella zimbabwensis</name>
    <dbReference type="NCBI Taxonomy" id="268475"/>
    <lineage>
        <taxon>Eukaryota</taxon>
        <taxon>Metazoa</taxon>
        <taxon>Ecdysozoa</taxon>
        <taxon>Nematoda</taxon>
        <taxon>Enoplea</taxon>
        <taxon>Dorylaimia</taxon>
        <taxon>Trichinellida</taxon>
        <taxon>Trichinellidae</taxon>
        <taxon>Trichinella</taxon>
    </lineage>
</organism>
<proteinExistence type="predicted"/>